<evidence type="ECO:0000313" key="2">
    <source>
        <dbReference type="Proteomes" id="UP000005396"/>
    </source>
</evidence>
<sequence length="39" mass="4663">MNILFKRIIMFLLTTIIFLKNHPKSFLENPHIIHSKSIL</sequence>
<dbReference type="AlphaFoldDB" id="A8RWI7"/>
<proteinExistence type="predicted"/>
<dbReference type="PaxDb" id="411902-CLOBOL_04598"/>
<reference evidence="1 2" key="2">
    <citation type="submission" date="2007-09" db="EMBL/GenBank/DDBJ databases">
        <title>Draft genome sequence of Clostridium bolteae (ATCC BAA-613).</title>
        <authorList>
            <person name="Sudarsanam P."/>
            <person name="Ley R."/>
            <person name="Guruge J."/>
            <person name="Turnbaugh P.J."/>
            <person name="Mahowald M."/>
            <person name="Liep D."/>
            <person name="Gordon J."/>
        </authorList>
    </citation>
    <scope>NUCLEOTIDE SEQUENCE [LARGE SCALE GENOMIC DNA]</scope>
    <source>
        <strain evidence="2">ATCC BAA-613 / DSM 15670 / CCUG 46953 / JCM 12243 / WAL 16351</strain>
    </source>
</reference>
<evidence type="ECO:0000313" key="1">
    <source>
        <dbReference type="EMBL" id="EDP14906.1"/>
    </source>
</evidence>
<name>A8RWI7_ENTBW</name>
<comment type="caution">
    <text evidence="1">The sequence shown here is derived from an EMBL/GenBank/DDBJ whole genome shotgun (WGS) entry which is preliminary data.</text>
</comment>
<dbReference type="HOGENOM" id="CLU_3307283_0_0_9"/>
<dbReference type="Proteomes" id="UP000005396">
    <property type="component" value="Unassembled WGS sequence"/>
</dbReference>
<gene>
    <name evidence="1" type="ORF">CLOBOL_04598</name>
</gene>
<dbReference type="EMBL" id="ABCC02000037">
    <property type="protein sequence ID" value="EDP14906.1"/>
    <property type="molecule type" value="Genomic_DNA"/>
</dbReference>
<accession>A8RWI7</accession>
<organism evidence="1 2">
    <name type="scientific">Enterocloster bolteae (strain ATCC BAA-613 / DSM 15670 / CCUG 46953 / JCM 12243 / WAL 16351)</name>
    <name type="common">Clostridium bolteae</name>
    <dbReference type="NCBI Taxonomy" id="411902"/>
    <lineage>
        <taxon>Bacteria</taxon>
        <taxon>Bacillati</taxon>
        <taxon>Bacillota</taxon>
        <taxon>Clostridia</taxon>
        <taxon>Lachnospirales</taxon>
        <taxon>Lachnospiraceae</taxon>
        <taxon>Enterocloster</taxon>
    </lineage>
</organism>
<protein>
    <submittedName>
        <fullName evidence="1">Uncharacterized protein</fullName>
    </submittedName>
</protein>
<reference evidence="1 2" key="1">
    <citation type="submission" date="2007-08" db="EMBL/GenBank/DDBJ databases">
        <authorList>
            <person name="Fulton L."/>
            <person name="Clifton S."/>
            <person name="Fulton B."/>
            <person name="Xu J."/>
            <person name="Minx P."/>
            <person name="Pepin K.H."/>
            <person name="Johnson M."/>
            <person name="Thiruvilangam P."/>
            <person name="Bhonagiri V."/>
            <person name="Nash W.E."/>
            <person name="Mardis E.R."/>
            <person name="Wilson R.K."/>
        </authorList>
    </citation>
    <scope>NUCLEOTIDE SEQUENCE [LARGE SCALE GENOMIC DNA]</scope>
    <source>
        <strain evidence="2">ATCC BAA-613 / DSM 15670 / CCUG 46953 / JCM 12243 / WAL 16351</strain>
    </source>
</reference>